<dbReference type="Proteomes" id="UP001500063">
    <property type="component" value="Unassembled WGS sequence"/>
</dbReference>
<comment type="caution">
    <text evidence="3">The sequence shown here is derived from an EMBL/GenBank/DDBJ whole genome shotgun (WGS) entry which is preliminary data.</text>
</comment>
<keyword evidence="2" id="KW-1133">Transmembrane helix</keyword>
<accession>A0ABP3GCW8</accession>
<dbReference type="RefSeq" id="WP_344117114.1">
    <property type="nucleotide sequence ID" value="NZ_BAAABW010000008.1"/>
</dbReference>
<evidence type="ECO:0000313" key="4">
    <source>
        <dbReference type="Proteomes" id="UP001500063"/>
    </source>
</evidence>
<name>A0ABP3GCW8_9ACTN</name>
<keyword evidence="2" id="KW-0472">Membrane</keyword>
<protein>
    <submittedName>
        <fullName evidence="3">Uncharacterized protein</fullName>
    </submittedName>
</protein>
<sequence length="337" mass="35280">MTQQAEPDAMPVGAEAQAEATPEESARAPKRVMHADGFGAAFCASMAGLCAEAVIGGTIAVLVMLAREHDGLPHNVAVIIAAVLGIAFFAVLVSGFVTGIAVMPALALARRVARRAGRAERLRWDLSAVPVVAALVVAAFGGVAALGSHAFAPALSYALWWAGLTAGLLPATLVAAVAGRRVRKGRARGLVRRVARDGALAWLAVAVLGAGAYGTGLVKVYEPPRLHKSDLAGTWTDGHGGTVKLDSDGVAVAEGLDNYVWDETGKDRPKDCDGSGNWKAVREGGKIESVAMRIKSCELSRDWSVGGTQKKPRIYHEIGKPGSGKRYVLTKVVRHKR</sequence>
<feature type="transmembrane region" description="Helical" evidence="2">
    <location>
        <begin position="128"/>
        <end position="152"/>
    </location>
</feature>
<feature type="region of interest" description="Disordered" evidence="1">
    <location>
        <begin position="1"/>
        <end position="28"/>
    </location>
</feature>
<feature type="transmembrane region" description="Helical" evidence="2">
    <location>
        <begin position="78"/>
        <end position="107"/>
    </location>
</feature>
<keyword evidence="2" id="KW-0812">Transmembrane</keyword>
<keyword evidence="4" id="KW-1185">Reference proteome</keyword>
<gene>
    <name evidence="3" type="ORF">GCM10010319_15910</name>
</gene>
<proteinExistence type="predicted"/>
<feature type="transmembrane region" description="Helical" evidence="2">
    <location>
        <begin position="158"/>
        <end position="178"/>
    </location>
</feature>
<organism evidence="3 4">
    <name type="scientific">Streptomyces blastmyceticus</name>
    <dbReference type="NCBI Taxonomy" id="68180"/>
    <lineage>
        <taxon>Bacteria</taxon>
        <taxon>Bacillati</taxon>
        <taxon>Actinomycetota</taxon>
        <taxon>Actinomycetes</taxon>
        <taxon>Kitasatosporales</taxon>
        <taxon>Streptomycetaceae</taxon>
        <taxon>Streptomyces</taxon>
    </lineage>
</organism>
<evidence type="ECO:0000256" key="1">
    <source>
        <dbReference type="SAM" id="MobiDB-lite"/>
    </source>
</evidence>
<reference evidence="4" key="1">
    <citation type="journal article" date="2019" name="Int. J. Syst. Evol. Microbiol.">
        <title>The Global Catalogue of Microorganisms (GCM) 10K type strain sequencing project: providing services to taxonomists for standard genome sequencing and annotation.</title>
        <authorList>
            <consortium name="The Broad Institute Genomics Platform"/>
            <consortium name="The Broad Institute Genome Sequencing Center for Infectious Disease"/>
            <person name="Wu L."/>
            <person name="Ma J."/>
        </authorList>
    </citation>
    <scope>NUCLEOTIDE SEQUENCE [LARGE SCALE GENOMIC DNA]</scope>
    <source>
        <strain evidence="4">JCM 4565</strain>
    </source>
</reference>
<evidence type="ECO:0000313" key="3">
    <source>
        <dbReference type="EMBL" id="GAA0340635.1"/>
    </source>
</evidence>
<dbReference type="EMBL" id="BAAABW010000008">
    <property type="protein sequence ID" value="GAA0340635.1"/>
    <property type="molecule type" value="Genomic_DNA"/>
</dbReference>
<feature type="transmembrane region" description="Helical" evidence="2">
    <location>
        <begin position="199"/>
        <end position="221"/>
    </location>
</feature>
<evidence type="ECO:0000256" key="2">
    <source>
        <dbReference type="SAM" id="Phobius"/>
    </source>
</evidence>
<feature type="transmembrane region" description="Helical" evidence="2">
    <location>
        <begin position="37"/>
        <end position="66"/>
    </location>
</feature>